<dbReference type="SUPFAM" id="SSF51735">
    <property type="entry name" value="NAD(P)-binding Rossmann-fold domains"/>
    <property type="match status" value="1"/>
</dbReference>
<evidence type="ECO:0000313" key="9">
    <source>
        <dbReference type="EMBL" id="MFC6646348.1"/>
    </source>
</evidence>
<feature type="transmembrane region" description="Helical" evidence="7">
    <location>
        <begin position="140"/>
        <end position="166"/>
    </location>
</feature>
<name>A0ABW1ZBX1_9BACT</name>
<feature type="domain" description="Bacterial sugar transferase" evidence="8">
    <location>
        <begin position="306"/>
        <end position="494"/>
    </location>
</feature>
<organism evidence="9 10">
    <name type="scientific">Granulicella cerasi</name>
    <dbReference type="NCBI Taxonomy" id="741063"/>
    <lineage>
        <taxon>Bacteria</taxon>
        <taxon>Pseudomonadati</taxon>
        <taxon>Acidobacteriota</taxon>
        <taxon>Terriglobia</taxon>
        <taxon>Terriglobales</taxon>
        <taxon>Acidobacteriaceae</taxon>
        <taxon>Granulicella</taxon>
    </lineage>
</organism>
<dbReference type="RefSeq" id="WP_263370025.1">
    <property type="nucleotide sequence ID" value="NZ_JAGSYD010000001.1"/>
</dbReference>
<dbReference type="GO" id="GO:0016740">
    <property type="term" value="F:transferase activity"/>
    <property type="evidence" value="ECO:0007669"/>
    <property type="project" value="UniProtKB-KW"/>
</dbReference>
<dbReference type="Pfam" id="PF13727">
    <property type="entry name" value="CoA_binding_3"/>
    <property type="match status" value="1"/>
</dbReference>
<evidence type="ECO:0000256" key="3">
    <source>
        <dbReference type="ARBA" id="ARBA00022679"/>
    </source>
</evidence>
<evidence type="ECO:0000256" key="5">
    <source>
        <dbReference type="ARBA" id="ARBA00022989"/>
    </source>
</evidence>
<dbReference type="InterPro" id="IPR036291">
    <property type="entry name" value="NAD(P)-bd_dom_sf"/>
</dbReference>
<comment type="similarity">
    <text evidence="2">Belongs to the bacterial sugar transferase family.</text>
</comment>
<dbReference type="EMBL" id="JBHSWI010000001">
    <property type="protein sequence ID" value="MFC6646348.1"/>
    <property type="molecule type" value="Genomic_DNA"/>
</dbReference>
<evidence type="ECO:0000256" key="2">
    <source>
        <dbReference type="ARBA" id="ARBA00006464"/>
    </source>
</evidence>
<feature type="transmembrane region" description="Helical" evidence="7">
    <location>
        <begin position="311"/>
        <end position="332"/>
    </location>
</feature>
<dbReference type="InterPro" id="IPR003362">
    <property type="entry name" value="Bact_transf"/>
</dbReference>
<keyword evidence="10" id="KW-1185">Reference proteome</keyword>
<evidence type="ECO:0000256" key="6">
    <source>
        <dbReference type="ARBA" id="ARBA00023136"/>
    </source>
</evidence>
<dbReference type="Gene3D" id="3.40.50.720">
    <property type="entry name" value="NAD(P)-binding Rossmann-like Domain"/>
    <property type="match status" value="1"/>
</dbReference>
<feature type="transmembrane region" description="Helical" evidence="7">
    <location>
        <begin position="43"/>
        <end position="64"/>
    </location>
</feature>
<dbReference type="EC" id="2.7.8.-" evidence="9"/>
<evidence type="ECO:0000256" key="1">
    <source>
        <dbReference type="ARBA" id="ARBA00004141"/>
    </source>
</evidence>
<dbReference type="PANTHER" id="PTHR30576">
    <property type="entry name" value="COLANIC BIOSYNTHESIS UDP-GLUCOSE LIPID CARRIER TRANSFERASE"/>
    <property type="match status" value="1"/>
</dbReference>
<evidence type="ECO:0000256" key="7">
    <source>
        <dbReference type="SAM" id="Phobius"/>
    </source>
</evidence>
<feature type="transmembrane region" description="Helical" evidence="7">
    <location>
        <begin position="116"/>
        <end position="134"/>
    </location>
</feature>
<dbReference type="NCBIfam" id="TIGR03025">
    <property type="entry name" value="EPS_sugtrans"/>
    <property type="match status" value="1"/>
</dbReference>
<dbReference type="PANTHER" id="PTHR30576:SF10">
    <property type="entry name" value="SLL5057 PROTEIN"/>
    <property type="match status" value="1"/>
</dbReference>
<sequence>MTPQVNTITEERLGFDATATPAQTEAAMIVQNRTFRMLRDMRWMLLDLVLLTATLLQMGLAATLRHRGMTFSQWVAGSVAVSDVMLVVACLLVWAPMMWAVGLYRQYSLRAIVSRVLLSMLICATTVWGVGHVVHPGIPLAWNAMLFFFAGTAVLLLPRLAVMAWAQLGLAESRTKLNVVVVGSGRQAHIMAWKLRHHANQDYNVIGYIDAVPNDSADREIGQHLCTLDELEPFLMEHAVDEMHIALPVKSHYNEIQHVVNMCALAGIEPHYPAELFSSDVTKSTRTQDGRVVLRMTHNDSRMLLKRMMDITVSSLVLLIASPIMLIIAIGVKLTSKGPIFFQQTRYGLNKRRFGMLKFRSMVVDAEARQADIEHMNEAGGPVFKITRDPRVTRLGAFLRKTSLDELPQLLNVLKGQMSLVGPRPLNQRDVQRFSELHLMRRFSVLPGMTGLWQVSGRSSLGFDQWITLDLKYIDEWSLKLDMRILLMTIPAVLFGRGAS</sequence>
<keyword evidence="6 7" id="KW-0472">Membrane</keyword>
<keyword evidence="3 9" id="KW-0808">Transferase</keyword>
<feature type="transmembrane region" description="Helical" evidence="7">
    <location>
        <begin position="84"/>
        <end position="104"/>
    </location>
</feature>
<keyword evidence="4 7" id="KW-0812">Transmembrane</keyword>
<dbReference type="Pfam" id="PF02397">
    <property type="entry name" value="Bac_transf"/>
    <property type="match status" value="1"/>
</dbReference>
<dbReference type="Proteomes" id="UP001596391">
    <property type="component" value="Unassembled WGS sequence"/>
</dbReference>
<accession>A0ABW1ZBX1</accession>
<dbReference type="InterPro" id="IPR017475">
    <property type="entry name" value="EPS_sugar_tfrase"/>
</dbReference>
<proteinExistence type="inferred from homology"/>
<evidence type="ECO:0000313" key="10">
    <source>
        <dbReference type="Proteomes" id="UP001596391"/>
    </source>
</evidence>
<keyword evidence="5 7" id="KW-1133">Transmembrane helix</keyword>
<gene>
    <name evidence="9" type="ORF">ACFQBQ_12285</name>
</gene>
<comment type="subcellular location">
    <subcellularLocation>
        <location evidence="1">Membrane</location>
        <topology evidence="1">Multi-pass membrane protein</topology>
    </subcellularLocation>
</comment>
<comment type="caution">
    <text evidence="9">The sequence shown here is derived from an EMBL/GenBank/DDBJ whole genome shotgun (WGS) entry which is preliminary data.</text>
</comment>
<protein>
    <submittedName>
        <fullName evidence="9">Sugar transferase</fullName>
        <ecNumber evidence="9">2.7.8.-</ecNumber>
    </submittedName>
</protein>
<evidence type="ECO:0000256" key="4">
    <source>
        <dbReference type="ARBA" id="ARBA00022692"/>
    </source>
</evidence>
<evidence type="ECO:0000259" key="8">
    <source>
        <dbReference type="Pfam" id="PF02397"/>
    </source>
</evidence>
<reference evidence="10" key="1">
    <citation type="journal article" date="2019" name="Int. J. Syst. Evol. Microbiol.">
        <title>The Global Catalogue of Microorganisms (GCM) 10K type strain sequencing project: providing services to taxonomists for standard genome sequencing and annotation.</title>
        <authorList>
            <consortium name="The Broad Institute Genomics Platform"/>
            <consortium name="The Broad Institute Genome Sequencing Center for Infectious Disease"/>
            <person name="Wu L."/>
            <person name="Ma J."/>
        </authorList>
    </citation>
    <scope>NUCLEOTIDE SEQUENCE [LARGE SCALE GENOMIC DNA]</scope>
    <source>
        <strain evidence="10">CGMCC 1.16026</strain>
    </source>
</reference>